<reference evidence="16 17" key="1">
    <citation type="journal article" date="2019" name="Nat. Ecol. Evol.">
        <title>Megaphylogeny resolves global patterns of mushroom evolution.</title>
        <authorList>
            <person name="Varga T."/>
            <person name="Krizsan K."/>
            <person name="Foldi C."/>
            <person name="Dima B."/>
            <person name="Sanchez-Garcia M."/>
            <person name="Sanchez-Ramirez S."/>
            <person name="Szollosi G.J."/>
            <person name="Szarkandi J.G."/>
            <person name="Papp V."/>
            <person name="Albert L."/>
            <person name="Andreopoulos W."/>
            <person name="Angelini C."/>
            <person name="Antonin V."/>
            <person name="Barry K.W."/>
            <person name="Bougher N.L."/>
            <person name="Buchanan P."/>
            <person name="Buyck B."/>
            <person name="Bense V."/>
            <person name="Catcheside P."/>
            <person name="Chovatia M."/>
            <person name="Cooper J."/>
            <person name="Damon W."/>
            <person name="Desjardin D."/>
            <person name="Finy P."/>
            <person name="Geml J."/>
            <person name="Haridas S."/>
            <person name="Hughes K."/>
            <person name="Justo A."/>
            <person name="Karasinski D."/>
            <person name="Kautmanova I."/>
            <person name="Kiss B."/>
            <person name="Kocsube S."/>
            <person name="Kotiranta H."/>
            <person name="LaButti K.M."/>
            <person name="Lechner B.E."/>
            <person name="Liimatainen K."/>
            <person name="Lipzen A."/>
            <person name="Lukacs Z."/>
            <person name="Mihaltcheva S."/>
            <person name="Morgado L.N."/>
            <person name="Niskanen T."/>
            <person name="Noordeloos M.E."/>
            <person name="Ohm R.A."/>
            <person name="Ortiz-Santana B."/>
            <person name="Ovrebo C."/>
            <person name="Racz N."/>
            <person name="Riley R."/>
            <person name="Savchenko A."/>
            <person name="Shiryaev A."/>
            <person name="Soop K."/>
            <person name="Spirin V."/>
            <person name="Szebenyi C."/>
            <person name="Tomsovsky M."/>
            <person name="Tulloss R.E."/>
            <person name="Uehling J."/>
            <person name="Grigoriev I.V."/>
            <person name="Vagvolgyi C."/>
            <person name="Papp T."/>
            <person name="Martin F.M."/>
            <person name="Miettinen O."/>
            <person name="Hibbett D.S."/>
            <person name="Nagy L.G."/>
        </authorList>
    </citation>
    <scope>NUCLEOTIDE SEQUENCE [LARGE SCALE GENOMIC DNA]</scope>
    <source>
        <strain evidence="16 17">CBS 309.79</strain>
    </source>
</reference>
<evidence type="ECO:0000256" key="13">
    <source>
        <dbReference type="SAM" id="MobiDB-lite"/>
    </source>
</evidence>
<dbReference type="SUPFAM" id="SSF49452">
    <property type="entry name" value="Starch-binding domain-like"/>
    <property type="match status" value="1"/>
</dbReference>
<keyword evidence="7" id="KW-0106">Calcium</keyword>
<keyword evidence="10" id="KW-0624">Polysaccharide degradation</keyword>
<evidence type="ECO:0000256" key="6">
    <source>
        <dbReference type="ARBA" id="ARBA00022801"/>
    </source>
</evidence>
<dbReference type="Pfam" id="PF00686">
    <property type="entry name" value="CBM_20"/>
    <property type="match status" value="1"/>
</dbReference>
<organism evidence="16 17">
    <name type="scientific">Pterulicium gracile</name>
    <dbReference type="NCBI Taxonomy" id="1884261"/>
    <lineage>
        <taxon>Eukaryota</taxon>
        <taxon>Fungi</taxon>
        <taxon>Dikarya</taxon>
        <taxon>Basidiomycota</taxon>
        <taxon>Agaricomycotina</taxon>
        <taxon>Agaricomycetes</taxon>
        <taxon>Agaricomycetidae</taxon>
        <taxon>Agaricales</taxon>
        <taxon>Pleurotineae</taxon>
        <taxon>Pterulaceae</taxon>
        <taxon>Pterulicium</taxon>
    </lineage>
</organism>
<evidence type="ECO:0000256" key="12">
    <source>
        <dbReference type="RuleBase" id="RU361134"/>
    </source>
</evidence>
<evidence type="ECO:0000256" key="3">
    <source>
        <dbReference type="ARBA" id="ARBA00008061"/>
    </source>
</evidence>
<dbReference type="GO" id="GO:0046872">
    <property type="term" value="F:metal ion binding"/>
    <property type="evidence" value="ECO:0007669"/>
    <property type="project" value="UniProtKB-KW"/>
</dbReference>
<dbReference type="PROSITE" id="PS51166">
    <property type="entry name" value="CBM20"/>
    <property type="match status" value="1"/>
</dbReference>
<gene>
    <name evidence="16" type="ORF">BDV98DRAFT_546486</name>
</gene>
<evidence type="ECO:0000256" key="10">
    <source>
        <dbReference type="ARBA" id="ARBA00023326"/>
    </source>
</evidence>
<dbReference type="InterPro" id="IPR006047">
    <property type="entry name" value="GH13_cat_dom"/>
</dbReference>
<keyword evidence="9 12" id="KW-0326">Glycosidase</keyword>
<sequence>MRSNTGTLLAGLLLAGAASCSSPSAFSRSHKLSTRAVNTNPSEVIVQMFEWPWDSVAAECESFLGKSGYSVVQVSPPQEHIQGKAWYTAYQPVSYKIISNRGDRTQFSNMIKRCHAAGIKVIVDAVINHMTAYRQGTGVGGTAFTHTNYPGLYSANDFHSCGLNGNNDINNYEDRYEAQFCELGDLIDLKTESDYVRGKIAGYLNDLISLGADGFRIDAAKHIPAADLKNIISRLSREVYITQEVIPGQVIKTSEYTGHGNVQEFGFAWTMRDCFRDGTLSKLKDLESWAFLPSNKANTFIANHDTERDTSSTPLVWKSPNNAYELAHVFILGHQYGQPTVLSSYEFKNHNEASPNNGIPACSANGGSNGWLCQHRSKAIAGMAAFRKHVGTAATSNWQSPQNDRVAWGRGSVGFVAINHSGSAWSGSFKTSLPAGNYCNVISTGSTTGSCSGAAVITVASGGTFTATVAARSALAIHTGAKAGGSAVTPPPPTTGGGSGSGSVSVNFRSTATTVYGQNIFVVGSLSQLGSWDPAKALPLSSASYPAWTATVSIPASTAFEYKYIRKEANGSVVWSSDPNFRVTTAASGSQTVNDSWR</sequence>
<dbReference type="InterPro" id="IPR013784">
    <property type="entry name" value="Carb-bd-like_fold"/>
</dbReference>
<evidence type="ECO:0000259" key="15">
    <source>
        <dbReference type="PROSITE" id="PS51166"/>
    </source>
</evidence>
<dbReference type="Gene3D" id="2.60.40.10">
    <property type="entry name" value="Immunoglobulins"/>
    <property type="match status" value="1"/>
</dbReference>
<dbReference type="GO" id="GO:0000272">
    <property type="term" value="P:polysaccharide catabolic process"/>
    <property type="evidence" value="ECO:0007669"/>
    <property type="project" value="UniProtKB-KW"/>
</dbReference>
<evidence type="ECO:0000256" key="5">
    <source>
        <dbReference type="ARBA" id="ARBA00022723"/>
    </source>
</evidence>
<evidence type="ECO:0000256" key="9">
    <source>
        <dbReference type="ARBA" id="ARBA00023295"/>
    </source>
</evidence>
<keyword evidence="17" id="KW-1185">Reference proteome</keyword>
<dbReference type="Gene3D" id="2.60.40.1180">
    <property type="entry name" value="Golgi alpha-mannosidase II"/>
    <property type="match status" value="1"/>
</dbReference>
<comment type="catalytic activity">
    <reaction evidence="1 12">
        <text>Endohydrolysis of (1-&gt;4)-alpha-D-glucosidic linkages in polysaccharides containing three or more (1-&gt;4)-alpha-linked D-glucose units.</text>
        <dbReference type="EC" id="3.2.1.1"/>
    </reaction>
</comment>
<comment type="similarity">
    <text evidence="3 11">Belongs to the glycosyl hydrolase 13 family.</text>
</comment>
<dbReference type="AlphaFoldDB" id="A0A5C3QXP0"/>
<evidence type="ECO:0000256" key="7">
    <source>
        <dbReference type="ARBA" id="ARBA00022837"/>
    </source>
</evidence>
<dbReference type="Proteomes" id="UP000305067">
    <property type="component" value="Unassembled WGS sequence"/>
</dbReference>
<dbReference type="CDD" id="cd05808">
    <property type="entry name" value="CBM20_alpha_amylase"/>
    <property type="match status" value="1"/>
</dbReference>
<accession>A0A5C3QXP0</accession>
<evidence type="ECO:0000256" key="11">
    <source>
        <dbReference type="RuleBase" id="RU003615"/>
    </source>
</evidence>
<dbReference type="GO" id="GO:2001070">
    <property type="term" value="F:starch binding"/>
    <property type="evidence" value="ECO:0007669"/>
    <property type="project" value="InterPro"/>
</dbReference>
<dbReference type="Pfam" id="PF02806">
    <property type="entry name" value="Alpha-amylase_C"/>
    <property type="match status" value="1"/>
</dbReference>
<dbReference type="InterPro" id="IPR031319">
    <property type="entry name" value="A-amylase_C"/>
</dbReference>
<proteinExistence type="inferred from homology"/>
<dbReference type="FunFam" id="2.60.40.10:FF:000552">
    <property type="entry name" value="Related to glucoamylase"/>
    <property type="match status" value="1"/>
</dbReference>
<evidence type="ECO:0000313" key="17">
    <source>
        <dbReference type="Proteomes" id="UP000305067"/>
    </source>
</evidence>
<feature type="signal peptide" evidence="14">
    <location>
        <begin position="1"/>
        <end position="20"/>
    </location>
</feature>
<feature type="chain" id="PRO_5022853932" description="Alpha-amylase" evidence="14">
    <location>
        <begin position="21"/>
        <end position="598"/>
    </location>
</feature>
<dbReference type="STRING" id="1884261.A0A5C3QXP0"/>
<dbReference type="CDD" id="cd11317">
    <property type="entry name" value="AmyAc_bac_euk_AmyA"/>
    <property type="match status" value="1"/>
</dbReference>
<dbReference type="InterPro" id="IPR006048">
    <property type="entry name" value="A-amylase/branching_C"/>
</dbReference>
<keyword evidence="6 12" id="KW-0378">Hydrolase</keyword>
<dbReference type="SMART" id="SM01065">
    <property type="entry name" value="CBM_2"/>
    <property type="match status" value="1"/>
</dbReference>
<keyword evidence="8 12" id="KW-0119">Carbohydrate metabolism</keyword>
<evidence type="ECO:0000256" key="14">
    <source>
        <dbReference type="SAM" id="SignalP"/>
    </source>
</evidence>
<dbReference type="InterPro" id="IPR002044">
    <property type="entry name" value="CBM20"/>
</dbReference>
<protein>
    <recommendedName>
        <fullName evidence="4 12">Alpha-amylase</fullName>
        <ecNumber evidence="4 12">3.2.1.1</ecNumber>
    </recommendedName>
</protein>
<dbReference type="PANTHER" id="PTHR43447">
    <property type="entry name" value="ALPHA-AMYLASE"/>
    <property type="match status" value="1"/>
</dbReference>
<dbReference type="SUPFAM" id="SSF51445">
    <property type="entry name" value="(Trans)glycosidases"/>
    <property type="match status" value="1"/>
</dbReference>
<dbReference type="Pfam" id="PF00128">
    <property type="entry name" value="Alpha-amylase"/>
    <property type="match status" value="1"/>
</dbReference>
<dbReference type="SMART" id="SM00632">
    <property type="entry name" value="Aamy_C"/>
    <property type="match status" value="1"/>
</dbReference>
<evidence type="ECO:0000256" key="4">
    <source>
        <dbReference type="ARBA" id="ARBA00012595"/>
    </source>
</evidence>
<dbReference type="OrthoDB" id="550577at2759"/>
<dbReference type="InterPro" id="IPR013780">
    <property type="entry name" value="Glyco_hydro_b"/>
</dbReference>
<feature type="domain" description="CBM20" evidence="15">
    <location>
        <begin position="498"/>
        <end position="598"/>
    </location>
</feature>
<dbReference type="GO" id="GO:0004556">
    <property type="term" value="F:alpha-amylase activity"/>
    <property type="evidence" value="ECO:0007669"/>
    <property type="project" value="UniProtKB-UniRule"/>
</dbReference>
<evidence type="ECO:0000256" key="1">
    <source>
        <dbReference type="ARBA" id="ARBA00000548"/>
    </source>
</evidence>
<dbReference type="InterPro" id="IPR006046">
    <property type="entry name" value="Alpha_amylase"/>
</dbReference>
<dbReference type="SUPFAM" id="SSF51011">
    <property type="entry name" value="Glycosyl hydrolase domain"/>
    <property type="match status" value="1"/>
</dbReference>
<comment type="cofactor">
    <cofactor evidence="2">
        <name>Ca(2+)</name>
        <dbReference type="ChEBI" id="CHEBI:29108"/>
    </cofactor>
</comment>
<dbReference type="PROSITE" id="PS51257">
    <property type="entry name" value="PROKAR_LIPOPROTEIN"/>
    <property type="match status" value="1"/>
</dbReference>
<keyword evidence="5" id="KW-0479">Metal-binding</keyword>
<dbReference type="Gene3D" id="3.20.20.80">
    <property type="entry name" value="Glycosidases"/>
    <property type="match status" value="1"/>
</dbReference>
<evidence type="ECO:0000256" key="8">
    <source>
        <dbReference type="ARBA" id="ARBA00023277"/>
    </source>
</evidence>
<dbReference type="InterPro" id="IPR013783">
    <property type="entry name" value="Ig-like_fold"/>
</dbReference>
<dbReference type="InterPro" id="IPR017853">
    <property type="entry name" value="GH"/>
</dbReference>
<evidence type="ECO:0000313" key="16">
    <source>
        <dbReference type="EMBL" id="TFL03144.1"/>
    </source>
</evidence>
<dbReference type="SMART" id="SM00642">
    <property type="entry name" value="Aamy"/>
    <property type="match status" value="1"/>
</dbReference>
<evidence type="ECO:0000256" key="2">
    <source>
        <dbReference type="ARBA" id="ARBA00001913"/>
    </source>
</evidence>
<feature type="region of interest" description="Disordered" evidence="13">
    <location>
        <begin position="482"/>
        <end position="502"/>
    </location>
</feature>
<dbReference type="EC" id="3.2.1.1" evidence="4 12"/>
<keyword evidence="14" id="KW-0732">Signal</keyword>
<dbReference type="EMBL" id="ML178821">
    <property type="protein sequence ID" value="TFL03144.1"/>
    <property type="molecule type" value="Genomic_DNA"/>
</dbReference>
<name>A0A5C3QXP0_9AGAR</name>
<dbReference type="PRINTS" id="PR00110">
    <property type="entry name" value="ALPHAAMYLASE"/>
</dbReference>